<dbReference type="EnsemblMetazoa" id="XM_050656847.1">
    <property type="protein sequence ID" value="XP_050512804.1"/>
    <property type="gene ID" value="LOC114330859"/>
</dbReference>
<dbReference type="InterPro" id="IPR001054">
    <property type="entry name" value="A/G_cyclase"/>
</dbReference>
<accession>A0ABM5KRI9</accession>
<dbReference type="GeneID" id="114330859"/>
<sequence length="1773" mass="203451">MDILRAILRGERYTCRQLELEGNIEAHGPHTEYLWALKSSIIQSAEAEEFRKRRTTPSITVKRRGETNEDNYVERHVRIMASLVPDEIIYNIGDYSMKDLDACLLFGDVSGFTDLCEKYNTTGKGGPSRLTQVLNSYIGAMVQEILSHSGDVLKFSGDAFIAMWKETEHLSLRDAVHEALDCALVIQKTYGTYLTDVDVVVRVKLAVSCGHLLFSIVGDENNSHYLTVGQPIDDIKAAESKSSAGEIVISARVIHHITANEYLIDLLPDGIHARVLGVGPNWRNIQRHYEKTDFVEIYSLLSDLPEDLTDDVDRITNISEDRSSIGQEEPTQALNASTDQYALRPAVNLAVRLNILNELRRFIIAPVMNGIDAEEPIEYMTEIRQVCILFINIKVNENISSTQGTEVANKVYILVCNTVKNGNGCVNKISNFDKDLMLLVIFGLRGFKHELESQLALKCAIECHNKLTALDDIMGVAAGVTTGKCYCGAFGHTLRREYTVIGLVVNKAARLMVAYPGKVTCDRETFLHSKLESKNFILQEYKFLKGIVNPGAIYEFQGIQIIQVDTPLEDPSPLLGRDQEIYLYNSLLHKAKKYWEDKRAYSSVISVLVFEGAFRVGKTRLLEEIMFITKVPVQKFILSAFVVDVVEPVPYKTIQVLFNRFLNIADDETPEQKEEKIKGHITDPALQRYLCVLNVVFDVTFFHTVEYEVLTEKNKYQQLQAVFKELCQKIFQTFQVLIIDNSQCIDDESWLLLEVLIDINTVFTVVTLETETTISPGALKIFENPKVKVVTLKAIEKWYHVGLACQMLKVDGIPPELEKTIQLKSSGNPGWIESFLVSLMQSGGLSIKKISRIQAYNHGIVIAPLYMTKRLTRAEKARWVEIMEEKELGGKDDKMTTRWKMFLDSCRESFPDLTAVTDKIKQEDKIRIGIVRKTFNLEDVDPELAIDVIILKTFDALTSYEQLLLKCSAVLGDTFPMDMLLYIMSSSAIRTTALAVMKLFEIQVLSCAKGDFIEGGLNFEERLKDPNADMDVQCGCKGLIIDEACRDLPKYASCGYLRFRSSEFRETTYNLLTDNQKREFHERAIRYLEKETRSCRACGNRFFNRQIGGTRIDHTLRIISKKEKKFLMSETPSIIDSFGVAKILQSSSFTTLESLASGKSKDFGRYKDAISLYSSFSSGRDITSLESQIFGIKINETGLSLVRRWKDNFYLMRTFSTTNYSQCTCHLILCSMYSQLIYHCKGSGMAEKNLSATVEYAYVCIENENIAQAIKVLEEALKLLEGPMKDQFELDWMVDLKKGKLFALLGYARMQVNDDDAYNYFLEALRLYSVRFPKTPTTKKIYSTVFKLKQTVKYYLGRTTASKKVDEDYAEYNNDVSECLGFLCKYFLSKGRWHEAEMAAMWSLARALRSESDFEKVCNAYSNLIYCQSTLGQYKFSIYLEVFALSFCHRKKTLVEADELKALARLYYAIFRDRIRRAEIAKCLHIGYVGLRLANSSRMHNLVFRTVPLLAIIVLYRRQIPEFVNMLDEVKNLISRDNDNSQKAWYYNLCLMVHIETGLTAEPISNILNYIQEEGWETQLRDPDGKKQLMVLLWLWELRKENWESAVGWQRTAFNFNIRKLEENTVNLKTMLYLLEALIIYLAYKMDRKHISAVDKANKRINEVLDTLEKFHRFKIILPRLYHMKGYYRIVKYNDYKGAMKQLRIGKKHADINSNEIDAGFIKHSEMVWLKKLPREDVDFWKEHSVEDNFITIRDFEYIDKFVPYSLPLPIYV</sequence>
<feature type="domain" description="Guanylate cyclase" evidence="4">
    <location>
        <begin position="476"/>
        <end position="512"/>
    </location>
</feature>
<organism evidence="5 6">
    <name type="scientific">Diabrotica virgifera virgifera</name>
    <name type="common">western corn rootworm</name>
    <dbReference type="NCBI Taxonomy" id="50390"/>
    <lineage>
        <taxon>Eukaryota</taxon>
        <taxon>Metazoa</taxon>
        <taxon>Ecdysozoa</taxon>
        <taxon>Arthropoda</taxon>
        <taxon>Hexapoda</taxon>
        <taxon>Insecta</taxon>
        <taxon>Pterygota</taxon>
        <taxon>Neoptera</taxon>
        <taxon>Endopterygota</taxon>
        <taxon>Coleoptera</taxon>
        <taxon>Polyphaga</taxon>
        <taxon>Cucujiformia</taxon>
        <taxon>Chrysomeloidea</taxon>
        <taxon>Chrysomelidae</taxon>
        <taxon>Galerucinae</taxon>
        <taxon>Diabroticina</taxon>
        <taxon>Diabroticites</taxon>
        <taxon>Diabrotica</taxon>
    </lineage>
</organism>
<dbReference type="CDD" id="cd07302">
    <property type="entry name" value="CHD"/>
    <property type="match status" value="2"/>
</dbReference>
<keyword evidence="3" id="KW-0456">Lyase</keyword>
<dbReference type="RefSeq" id="XP_050512804.1">
    <property type="nucleotide sequence ID" value="XM_050656847.1"/>
</dbReference>
<dbReference type="PANTHER" id="PTHR16305">
    <property type="entry name" value="TESTICULAR SOLUBLE ADENYLYL CYCLASE"/>
    <property type="match status" value="1"/>
</dbReference>
<protein>
    <recommendedName>
        <fullName evidence="4">Guanylate cyclase domain-containing protein</fullName>
    </recommendedName>
</protein>
<evidence type="ECO:0000256" key="2">
    <source>
        <dbReference type="ARBA" id="ARBA00022840"/>
    </source>
</evidence>
<dbReference type="SUPFAM" id="SSF55073">
    <property type="entry name" value="Nucleotide cyclase"/>
    <property type="match status" value="2"/>
</dbReference>
<dbReference type="SUPFAM" id="SSF52540">
    <property type="entry name" value="P-loop containing nucleoside triphosphate hydrolases"/>
    <property type="match status" value="1"/>
</dbReference>
<reference evidence="5" key="1">
    <citation type="submission" date="2025-05" db="UniProtKB">
        <authorList>
            <consortium name="EnsemblMetazoa"/>
        </authorList>
    </citation>
    <scope>IDENTIFICATION</scope>
</reference>
<keyword evidence="6" id="KW-1185">Reference proteome</keyword>
<dbReference type="Gene3D" id="3.30.70.1230">
    <property type="entry name" value="Nucleotide cyclase"/>
    <property type="match status" value="2"/>
</dbReference>
<dbReference type="InterPro" id="IPR029787">
    <property type="entry name" value="Nucleotide_cyclase"/>
</dbReference>
<dbReference type="PROSITE" id="PS50125">
    <property type="entry name" value="GUANYLATE_CYCLASE_2"/>
    <property type="match status" value="2"/>
</dbReference>
<dbReference type="PANTHER" id="PTHR16305:SF28">
    <property type="entry name" value="GUANYLATE CYCLASE DOMAIN-CONTAINING PROTEIN"/>
    <property type="match status" value="1"/>
</dbReference>
<evidence type="ECO:0000313" key="5">
    <source>
        <dbReference type="EnsemblMetazoa" id="XP_050512804.1"/>
    </source>
</evidence>
<evidence type="ECO:0000259" key="4">
    <source>
        <dbReference type="PROSITE" id="PS50125"/>
    </source>
</evidence>
<name>A0ABM5KRI9_DIAVI</name>
<feature type="domain" description="Guanylate cyclase" evidence="4">
    <location>
        <begin position="103"/>
        <end position="239"/>
    </location>
</feature>
<dbReference type="Pfam" id="PF00211">
    <property type="entry name" value="Guanylate_cyc"/>
    <property type="match status" value="1"/>
</dbReference>
<keyword evidence="2" id="KW-0067">ATP-binding</keyword>
<evidence type="ECO:0000313" key="6">
    <source>
        <dbReference type="Proteomes" id="UP001652700"/>
    </source>
</evidence>
<proteinExistence type="predicted"/>
<dbReference type="Gene3D" id="1.25.40.10">
    <property type="entry name" value="Tetratricopeptide repeat domain"/>
    <property type="match status" value="1"/>
</dbReference>
<dbReference type="InterPro" id="IPR011990">
    <property type="entry name" value="TPR-like_helical_dom_sf"/>
</dbReference>
<evidence type="ECO:0000256" key="3">
    <source>
        <dbReference type="ARBA" id="ARBA00023239"/>
    </source>
</evidence>
<dbReference type="Proteomes" id="UP001652700">
    <property type="component" value="Unplaced"/>
</dbReference>
<dbReference type="InterPro" id="IPR027417">
    <property type="entry name" value="P-loop_NTPase"/>
</dbReference>
<evidence type="ECO:0000256" key="1">
    <source>
        <dbReference type="ARBA" id="ARBA00022741"/>
    </source>
</evidence>
<keyword evidence="1" id="KW-0547">Nucleotide-binding</keyword>